<feature type="region of interest" description="Disordered" evidence="3">
    <location>
        <begin position="1"/>
        <end position="26"/>
    </location>
</feature>
<dbReference type="Pfam" id="PF02321">
    <property type="entry name" value="OEP"/>
    <property type="match status" value="2"/>
</dbReference>
<sequence length="509" mass="53112">MTVQRLPAAGLTAAPRSMPDGQGRGLRRRTSLPRLALLLALTTALGGCVVVGPDYQKPNLSLPTKWGSGTASKPSKPPELSQWWRRLGDPMLDELVNEAVAGNLDVASAKASIREARASYRQTVGALFPSANGSAGADRGKSGGYVSNQFQAGLDASWELDLFGGNKRAVEAARYGMDAAEEELRATLLTLIGDVATNYVSARGYQARITLAKRTAASQRETAAITRNKFEAGGATAADVATAEGQASSTEAGIPSLEAAYAETVHRLSVLTGRAPSALVDRMKAPKPVPAPRLPIPTGIPADVLTARPDVRLAEAQYASATAKIGQAEAARYPSASLTGNIGTSGAKLGDLGKGSSISWSFGPSLTVPIFNAGQLKAAVEVTQAQRDQSFIAYQAAVLSALEDVENAIVALAQERIRSGKLASAARSYAEANRLASTLFQAGSSSFLDVLTAERSLYSASDARIESRVAIATDYIALNKALGGGWDGAIDSSRPVIVDKRTGPHLARP</sequence>
<keyword evidence="2" id="KW-0449">Lipoprotein</keyword>
<dbReference type="InterPro" id="IPR010131">
    <property type="entry name" value="MdtP/NodT-like"/>
</dbReference>
<dbReference type="Gene3D" id="2.20.200.10">
    <property type="entry name" value="Outer membrane efflux proteins (OEP)"/>
    <property type="match status" value="1"/>
</dbReference>
<keyword evidence="2" id="KW-0812">Transmembrane</keyword>
<dbReference type="PANTHER" id="PTHR30203">
    <property type="entry name" value="OUTER MEMBRANE CATION EFFLUX PROTEIN"/>
    <property type="match status" value="1"/>
</dbReference>
<proteinExistence type="inferred from homology"/>
<dbReference type="InterPro" id="IPR003423">
    <property type="entry name" value="OMP_efflux"/>
</dbReference>
<dbReference type="Gene3D" id="1.20.1600.10">
    <property type="entry name" value="Outer membrane efflux proteins (OEP)"/>
    <property type="match status" value="1"/>
</dbReference>
<dbReference type="Proteomes" id="UP001549321">
    <property type="component" value="Unassembled WGS sequence"/>
</dbReference>
<evidence type="ECO:0000313" key="4">
    <source>
        <dbReference type="EMBL" id="MET4633394.1"/>
    </source>
</evidence>
<comment type="subcellular location">
    <subcellularLocation>
        <location evidence="2">Cell membrane</location>
        <topology evidence="2">Lipid-anchor</topology>
    </subcellularLocation>
</comment>
<dbReference type="EMBL" id="JBEPSM010000001">
    <property type="protein sequence ID" value="MET4633394.1"/>
    <property type="molecule type" value="Genomic_DNA"/>
</dbReference>
<dbReference type="SUPFAM" id="SSF56954">
    <property type="entry name" value="Outer membrane efflux proteins (OEP)"/>
    <property type="match status" value="1"/>
</dbReference>
<dbReference type="NCBIfam" id="TIGR01845">
    <property type="entry name" value="outer_NodT"/>
    <property type="match status" value="1"/>
</dbReference>
<keyword evidence="2" id="KW-1134">Transmembrane beta strand</keyword>
<protein>
    <submittedName>
        <fullName evidence="4">Multidrug efflux system outer membrane protein</fullName>
    </submittedName>
</protein>
<evidence type="ECO:0000256" key="3">
    <source>
        <dbReference type="SAM" id="MobiDB-lite"/>
    </source>
</evidence>
<keyword evidence="2" id="KW-0472">Membrane</keyword>
<reference evidence="4 5" key="1">
    <citation type="submission" date="2024-06" db="EMBL/GenBank/DDBJ databases">
        <title>Sorghum-associated microbial communities from plants grown in Nebraska, USA.</title>
        <authorList>
            <person name="Schachtman D."/>
        </authorList>
    </citation>
    <scope>NUCLEOTIDE SEQUENCE [LARGE SCALE GENOMIC DNA]</scope>
    <source>
        <strain evidence="4 5">3207</strain>
    </source>
</reference>
<accession>A0ABV2QWJ9</accession>
<keyword evidence="5" id="KW-1185">Reference proteome</keyword>
<gene>
    <name evidence="4" type="ORF">ABIE08_001307</name>
</gene>
<evidence type="ECO:0000256" key="2">
    <source>
        <dbReference type="RuleBase" id="RU362097"/>
    </source>
</evidence>
<comment type="caution">
    <text evidence="4">The sequence shown here is derived from an EMBL/GenBank/DDBJ whole genome shotgun (WGS) entry which is preliminary data.</text>
</comment>
<name>A0ABV2QWJ9_9HYPH</name>
<evidence type="ECO:0000313" key="5">
    <source>
        <dbReference type="Proteomes" id="UP001549321"/>
    </source>
</evidence>
<organism evidence="4 5">
    <name type="scientific">Kaistia defluvii</name>
    <dbReference type="NCBI Taxonomy" id="410841"/>
    <lineage>
        <taxon>Bacteria</taxon>
        <taxon>Pseudomonadati</taxon>
        <taxon>Pseudomonadota</taxon>
        <taxon>Alphaproteobacteria</taxon>
        <taxon>Hyphomicrobiales</taxon>
        <taxon>Kaistiaceae</taxon>
        <taxon>Kaistia</taxon>
    </lineage>
</organism>
<dbReference type="PANTHER" id="PTHR30203:SF25">
    <property type="entry name" value="OUTER MEMBRANE PROTEIN-RELATED"/>
    <property type="match status" value="1"/>
</dbReference>
<keyword evidence="2" id="KW-0564">Palmitate</keyword>
<evidence type="ECO:0000256" key="1">
    <source>
        <dbReference type="ARBA" id="ARBA00007613"/>
    </source>
</evidence>
<comment type="similarity">
    <text evidence="1 2">Belongs to the outer membrane factor (OMF) (TC 1.B.17) family.</text>
</comment>